<evidence type="ECO:0000259" key="6">
    <source>
        <dbReference type="Pfam" id="PF00703"/>
    </source>
</evidence>
<name>A0A7K1TGR4_9BACT</name>
<dbReference type="Pfam" id="PF02836">
    <property type="entry name" value="Glyco_hydro_2_C"/>
    <property type="match status" value="1"/>
</dbReference>
<dbReference type="Gene3D" id="2.60.40.10">
    <property type="entry name" value="Immunoglobulins"/>
    <property type="match status" value="1"/>
</dbReference>
<feature type="domain" description="Glycosyl hydrolases family 2 sugar binding" evidence="8">
    <location>
        <begin position="106"/>
        <end position="194"/>
    </location>
</feature>
<dbReference type="Gene3D" id="3.20.20.80">
    <property type="entry name" value="Glycosidases"/>
    <property type="match status" value="1"/>
</dbReference>
<dbReference type="InterPro" id="IPR050347">
    <property type="entry name" value="Bact_Beta-galactosidase"/>
</dbReference>
<dbReference type="GO" id="GO:0005990">
    <property type="term" value="P:lactose catabolic process"/>
    <property type="evidence" value="ECO:0007669"/>
    <property type="project" value="TreeGrafter"/>
</dbReference>
<dbReference type="EMBL" id="WQKZ01000003">
    <property type="protein sequence ID" value="MVN77598.1"/>
    <property type="molecule type" value="Genomic_DNA"/>
</dbReference>
<dbReference type="InterPro" id="IPR017853">
    <property type="entry name" value="GH"/>
</dbReference>
<organism evidence="9 10">
    <name type="scientific">Hymenobacter ginkgonis</name>
    <dbReference type="NCBI Taxonomy" id="2682976"/>
    <lineage>
        <taxon>Bacteria</taxon>
        <taxon>Pseudomonadati</taxon>
        <taxon>Bacteroidota</taxon>
        <taxon>Cytophagia</taxon>
        <taxon>Cytophagales</taxon>
        <taxon>Hymenobacteraceae</taxon>
        <taxon>Hymenobacter</taxon>
    </lineage>
</organism>
<evidence type="ECO:0000256" key="4">
    <source>
        <dbReference type="ARBA" id="ARBA00022801"/>
    </source>
</evidence>
<dbReference type="Proteomes" id="UP000441336">
    <property type="component" value="Unassembled WGS sequence"/>
</dbReference>
<dbReference type="PANTHER" id="PTHR46323">
    <property type="entry name" value="BETA-GALACTOSIDASE"/>
    <property type="match status" value="1"/>
</dbReference>
<accession>A0A7K1TGR4</accession>
<comment type="similarity">
    <text evidence="2">Belongs to the glycosyl hydrolase 2 family.</text>
</comment>
<dbReference type="AlphaFoldDB" id="A0A7K1TGR4"/>
<dbReference type="SUPFAM" id="SSF49785">
    <property type="entry name" value="Galactose-binding domain-like"/>
    <property type="match status" value="1"/>
</dbReference>
<dbReference type="InterPro" id="IPR013783">
    <property type="entry name" value="Ig-like_fold"/>
</dbReference>
<dbReference type="InterPro" id="IPR006104">
    <property type="entry name" value="Glyco_hydro_2_N"/>
</dbReference>
<dbReference type="InterPro" id="IPR036156">
    <property type="entry name" value="Beta-gal/glucu_dom_sf"/>
</dbReference>
<comment type="catalytic activity">
    <reaction evidence="1">
        <text>Hydrolysis of terminal non-reducing beta-D-galactose residues in beta-D-galactosides.</text>
        <dbReference type="EC" id="3.2.1.23"/>
    </reaction>
</comment>
<dbReference type="Pfam" id="PF00703">
    <property type="entry name" value="Glyco_hydro_2"/>
    <property type="match status" value="1"/>
</dbReference>
<proteinExistence type="inferred from homology"/>
<protein>
    <recommendedName>
        <fullName evidence="3">beta-galactosidase</fullName>
        <ecNumber evidence="3">3.2.1.23</ecNumber>
    </recommendedName>
</protein>
<reference evidence="9 10" key="1">
    <citation type="submission" date="2019-12" db="EMBL/GenBank/DDBJ databases">
        <title>Hymenobacter sp. HMF4947 Genome sequencing and assembly.</title>
        <authorList>
            <person name="Kang H."/>
            <person name="Cha I."/>
            <person name="Kim H."/>
            <person name="Joh K."/>
        </authorList>
    </citation>
    <scope>NUCLEOTIDE SEQUENCE [LARGE SCALE GENOMIC DNA]</scope>
    <source>
        <strain evidence="9 10">HMF4947</strain>
    </source>
</reference>
<keyword evidence="5" id="KW-0326">Glycosidase</keyword>
<dbReference type="Pfam" id="PF02837">
    <property type="entry name" value="Glyco_hydro_2_N"/>
    <property type="match status" value="1"/>
</dbReference>
<comment type="caution">
    <text evidence="9">The sequence shown here is derived from an EMBL/GenBank/DDBJ whole genome shotgun (WGS) entry which is preliminary data.</text>
</comment>
<dbReference type="PANTHER" id="PTHR46323:SF2">
    <property type="entry name" value="BETA-GALACTOSIDASE"/>
    <property type="match status" value="1"/>
</dbReference>
<keyword evidence="10" id="KW-1185">Reference proteome</keyword>
<evidence type="ECO:0000259" key="7">
    <source>
        <dbReference type="Pfam" id="PF02836"/>
    </source>
</evidence>
<evidence type="ECO:0000259" key="8">
    <source>
        <dbReference type="Pfam" id="PF02837"/>
    </source>
</evidence>
<dbReference type="InterPro" id="IPR006103">
    <property type="entry name" value="Glyco_hydro_2_cat"/>
</dbReference>
<evidence type="ECO:0000256" key="3">
    <source>
        <dbReference type="ARBA" id="ARBA00012756"/>
    </source>
</evidence>
<dbReference type="InterPro" id="IPR008979">
    <property type="entry name" value="Galactose-bd-like_sf"/>
</dbReference>
<dbReference type="GO" id="GO:0009341">
    <property type="term" value="C:beta-galactosidase complex"/>
    <property type="evidence" value="ECO:0007669"/>
    <property type="project" value="TreeGrafter"/>
</dbReference>
<gene>
    <name evidence="9" type="ORF">GO988_14785</name>
</gene>
<evidence type="ECO:0000313" key="9">
    <source>
        <dbReference type="EMBL" id="MVN77598.1"/>
    </source>
</evidence>
<dbReference type="InterPro" id="IPR006102">
    <property type="entry name" value="Ig-like_GH2"/>
</dbReference>
<evidence type="ECO:0000256" key="5">
    <source>
        <dbReference type="ARBA" id="ARBA00023295"/>
    </source>
</evidence>
<dbReference type="SUPFAM" id="SSF49303">
    <property type="entry name" value="beta-Galactosidase/glucuronidase domain"/>
    <property type="match status" value="1"/>
</dbReference>
<dbReference type="EC" id="3.2.1.23" evidence="3"/>
<feature type="domain" description="Glycoside hydrolase family 2 immunoglobulin-like beta-sandwich" evidence="6">
    <location>
        <begin position="226"/>
        <end position="335"/>
    </location>
</feature>
<evidence type="ECO:0000313" key="10">
    <source>
        <dbReference type="Proteomes" id="UP000441336"/>
    </source>
</evidence>
<evidence type="ECO:0000256" key="1">
    <source>
        <dbReference type="ARBA" id="ARBA00001412"/>
    </source>
</evidence>
<dbReference type="SUPFAM" id="SSF51445">
    <property type="entry name" value="(Trans)glycosidases"/>
    <property type="match status" value="1"/>
</dbReference>
<feature type="domain" description="Glycoside hydrolase family 2 catalytic" evidence="7">
    <location>
        <begin position="337"/>
        <end position="492"/>
    </location>
</feature>
<dbReference type="Gene3D" id="2.60.120.260">
    <property type="entry name" value="Galactose-binding domain-like"/>
    <property type="match status" value="1"/>
</dbReference>
<evidence type="ECO:0000256" key="2">
    <source>
        <dbReference type="ARBA" id="ARBA00007401"/>
    </source>
</evidence>
<dbReference type="GO" id="GO:0004565">
    <property type="term" value="F:beta-galactosidase activity"/>
    <property type="evidence" value="ECO:0007669"/>
    <property type="project" value="UniProtKB-EC"/>
</dbReference>
<keyword evidence="4" id="KW-0378">Hydrolase</keyword>
<sequence>MTVRSFIVFCVALLGLLGGRPGQLRAAEILPLAGEWRFRADAQDAGVAERWFATPLPETVRLPGSMAENGKGDPISLRTKWTATIYDSSWFFNPRMAKYRQPDNFKIPFWLTPATYYVGAAWYQKTVEIPTAWRGRRLVLFLERAHYQTRVWVDNTEIGQQTSLVAPHEYDLTAALTPGAHTLTVRVDNRLTVLNVGPDSHSVSDHIQGNWNGMIGRLELRAGPTVFLQSVQVYPNVAHRTALIRLLIKNSLLKTVSGTVQLAAQAFNTATPHQVAPASISFSAKPGETAVEMTLTMGEAAQLWDEFHPALYQLTATLQPKKGLADEQRTSFGLREINVQGNRLLVNGRPVFLRGDLHNGEFPLTGYPATDVPSWLRVLGVMKDHGFNHVRFHSWCPPEAAFAAADQLGFYLQPEGPSWPNHGTSLGDGRPIDQFIYDETTRMAAAYGNHASYCLLAAGNEPAGRNQAKYLADFVKFWQARDSRRLYTGASVAMSWPLVPENEYMIKSGARGLPWVKEQPNSTFDYRAAIEKFTMPYITHEMGQWCVFPDFKEISQYTGVYKARNLELFQQDLAGRGMADQAEAFLQASGKLQALCYKSEIEATLRTPGLAGFQLLGLQDFPGQGTALVGVLNPFFRKKGYITAAQYRRFCQPTVPLARLPKFVFTNNETFEATAELAHYGAQNMPATALAWSIKNGTQIMAQGNFAPVAVPTGTNTPLGTVRLPLASITAATKLTLEIILPGTDVANDWSFWVYPAQLPALPKSDVYVCTRLDARAQQVLARGGRVLLNAAGTVVKGKEVAMNFTPVFWNTSWFKMRPPHVTGFVVNPAHPALADFPTDAHSDLQWWEIVNQAQVMHLEDFPPGFRPIVQPIDTWFLNRRLALVLEARVGPGRLLVTSANLAPTADAQRPAARQLYYSLLRYAQSANFQPAATVELAVVKDLFETPSREQFSTFTKNSPDELKPQRK</sequence>